<feature type="transmembrane region" description="Helical" evidence="1">
    <location>
        <begin position="39"/>
        <end position="60"/>
    </location>
</feature>
<dbReference type="EMBL" id="JBHUCP010000033">
    <property type="protein sequence ID" value="MFD1534215.1"/>
    <property type="molecule type" value="Genomic_DNA"/>
</dbReference>
<proteinExistence type="predicted"/>
<sequence length="168" mass="17282">MTTGAGTSGTGTQRTRAADELASLLLPVGRAIVRRLPEIVAGVAVLVSVLAVLAVAGATFDDRAIAANPAVSQAEVLDGSTFVRTLVRFTVASGEAVVPEGGIFYPRGLQVGQSVAVEYDVTNPDLVRVAGRSALDGVLPLLAGVAVVWAALLPLAIWLRRRRAAAKS</sequence>
<evidence type="ECO:0000256" key="1">
    <source>
        <dbReference type="SAM" id="Phobius"/>
    </source>
</evidence>
<keyword evidence="1" id="KW-0812">Transmembrane</keyword>
<keyword evidence="3" id="KW-1185">Reference proteome</keyword>
<name>A0ABW4FV44_9PSEU</name>
<reference evidence="3" key="1">
    <citation type="journal article" date="2019" name="Int. J. Syst. Evol. Microbiol.">
        <title>The Global Catalogue of Microorganisms (GCM) 10K type strain sequencing project: providing services to taxonomists for standard genome sequencing and annotation.</title>
        <authorList>
            <consortium name="The Broad Institute Genomics Platform"/>
            <consortium name="The Broad Institute Genome Sequencing Center for Infectious Disease"/>
            <person name="Wu L."/>
            <person name="Ma J."/>
        </authorList>
    </citation>
    <scope>NUCLEOTIDE SEQUENCE [LARGE SCALE GENOMIC DNA]</scope>
    <source>
        <strain evidence="3">JCM 12165</strain>
    </source>
</reference>
<protein>
    <submittedName>
        <fullName evidence="2">DUF3592 domain-containing protein</fullName>
    </submittedName>
</protein>
<dbReference type="Proteomes" id="UP001597145">
    <property type="component" value="Unassembled WGS sequence"/>
</dbReference>
<comment type="caution">
    <text evidence="2">The sequence shown here is derived from an EMBL/GenBank/DDBJ whole genome shotgun (WGS) entry which is preliminary data.</text>
</comment>
<accession>A0ABW4FV44</accession>
<organism evidence="2 3">
    <name type="scientific">Pseudonocardia aurantiaca</name>
    <dbReference type="NCBI Taxonomy" id="75290"/>
    <lineage>
        <taxon>Bacteria</taxon>
        <taxon>Bacillati</taxon>
        <taxon>Actinomycetota</taxon>
        <taxon>Actinomycetes</taxon>
        <taxon>Pseudonocardiales</taxon>
        <taxon>Pseudonocardiaceae</taxon>
        <taxon>Pseudonocardia</taxon>
    </lineage>
</organism>
<evidence type="ECO:0000313" key="2">
    <source>
        <dbReference type="EMBL" id="MFD1534215.1"/>
    </source>
</evidence>
<keyword evidence="1" id="KW-1133">Transmembrane helix</keyword>
<keyword evidence="1" id="KW-0472">Membrane</keyword>
<gene>
    <name evidence="2" type="ORF">ACFSCY_32850</name>
</gene>
<feature type="transmembrane region" description="Helical" evidence="1">
    <location>
        <begin position="138"/>
        <end position="159"/>
    </location>
</feature>
<evidence type="ECO:0000313" key="3">
    <source>
        <dbReference type="Proteomes" id="UP001597145"/>
    </source>
</evidence>
<dbReference type="RefSeq" id="WP_343984793.1">
    <property type="nucleotide sequence ID" value="NZ_BAAAJG010000025.1"/>
</dbReference>